<dbReference type="Pfam" id="PF01814">
    <property type="entry name" value="Hemerythrin"/>
    <property type="match status" value="1"/>
</dbReference>
<dbReference type="GO" id="GO:0005886">
    <property type="term" value="C:plasma membrane"/>
    <property type="evidence" value="ECO:0007669"/>
    <property type="project" value="TreeGrafter"/>
</dbReference>
<proteinExistence type="predicted"/>
<dbReference type="EMBL" id="MWQY01000010">
    <property type="protein sequence ID" value="ORC35195.1"/>
    <property type="molecule type" value="Genomic_DNA"/>
</dbReference>
<accession>A0A1Y1RY17</accession>
<comment type="caution">
    <text evidence="2">The sequence shown here is derived from an EMBL/GenBank/DDBJ whole genome shotgun (WGS) entry which is preliminary data.</text>
</comment>
<evidence type="ECO:0000313" key="2">
    <source>
        <dbReference type="EMBL" id="ORC35195.1"/>
    </source>
</evidence>
<evidence type="ECO:0000259" key="1">
    <source>
        <dbReference type="Pfam" id="PF01814"/>
    </source>
</evidence>
<protein>
    <submittedName>
        <fullName evidence="2">Cation-binding protein</fullName>
    </submittedName>
</protein>
<keyword evidence="3" id="KW-1185">Reference proteome</keyword>
<sequence>MCLKPRGCLMIEHRLIERAIEILAVERDRLKAGGTLDPVFIDKMVDFIRTYADRTHHGKEEDILFESLESKDLSQEEKDLMRELIDEHKYGRKLTEQLVRSKEAVLEGDKAQLESLLDAVNKLVEFYPEHIRKEDERFFPDTERHYDKEELDAMLREFYDFDMQMIHEKYRKTVESIEEEKESV</sequence>
<dbReference type="Proteomes" id="UP000192343">
    <property type="component" value="Unassembled WGS sequence"/>
</dbReference>
<name>A0A1Y1RY17_9SPIO</name>
<dbReference type="STRING" id="1963862.B4O97_10560"/>
<dbReference type="InterPro" id="IPR012312">
    <property type="entry name" value="Hemerythrin-like"/>
</dbReference>
<dbReference type="CDD" id="cd12108">
    <property type="entry name" value="Hr-like"/>
    <property type="match status" value="1"/>
</dbReference>
<dbReference type="PANTHER" id="PTHR39966:SF1">
    <property type="entry name" value="HEMERYTHRIN-LIKE DOMAIN-CONTAINING PROTEIN"/>
    <property type="match status" value="1"/>
</dbReference>
<feature type="domain" description="Hemerythrin-like" evidence="1">
    <location>
        <begin position="11"/>
        <end position="140"/>
    </location>
</feature>
<reference evidence="2 3" key="1">
    <citation type="submission" date="2017-03" db="EMBL/GenBank/DDBJ databases">
        <title>Draft Genome sequence of Marispirochaeta sp. strain JC444.</title>
        <authorList>
            <person name="Shivani Y."/>
            <person name="Subhash Y."/>
            <person name="Sasikala C."/>
            <person name="Ramana C."/>
        </authorList>
    </citation>
    <scope>NUCLEOTIDE SEQUENCE [LARGE SCALE GENOMIC DNA]</scope>
    <source>
        <strain evidence="2 3">JC444</strain>
    </source>
</reference>
<gene>
    <name evidence="2" type="ORF">B4O97_10560</name>
</gene>
<organism evidence="2 3">
    <name type="scientific">Marispirochaeta aestuarii</name>
    <dbReference type="NCBI Taxonomy" id="1963862"/>
    <lineage>
        <taxon>Bacteria</taxon>
        <taxon>Pseudomonadati</taxon>
        <taxon>Spirochaetota</taxon>
        <taxon>Spirochaetia</taxon>
        <taxon>Spirochaetales</taxon>
        <taxon>Spirochaetaceae</taxon>
        <taxon>Marispirochaeta</taxon>
    </lineage>
</organism>
<dbReference type="PANTHER" id="PTHR39966">
    <property type="entry name" value="BLL2471 PROTEIN-RELATED"/>
    <property type="match status" value="1"/>
</dbReference>
<dbReference type="Gene3D" id="1.20.120.520">
    <property type="entry name" value="nmb1532 protein domain like"/>
    <property type="match status" value="1"/>
</dbReference>
<evidence type="ECO:0000313" key="3">
    <source>
        <dbReference type="Proteomes" id="UP000192343"/>
    </source>
</evidence>
<dbReference type="AlphaFoldDB" id="A0A1Y1RY17"/>